<keyword evidence="1" id="KW-0436">Ligase</keyword>
<name>A0AC61R4R8_9FIRM</name>
<sequence length="642" mass="71193">MKRFNYYKVAAATPPVHIGNPKKNVDGMLEIARGLDTDTQLVVFPELAVSGYTCQDLFYEEALLEASQAELLRMAKELPANLACVVGVPLVVEGKLINGAAFLFNGKVLGVYIKSHIPGYNEYYEPRWFTPAREIQTRQITLGNQTVPVGDRILFLDRASKACIGIEICEDLWVAIPVSSNHALAGANVLVNCSASNEVIAKDDYRRELVRHQSAATYSGYVYASAGRDESSSDLVFSGHDLIAENGAILAQTTLYDPQPVLYGEIDLQHLRTDRLHFKTSLEQPALADYRVVEFSSSVPETIELTRRIDAYPFVPSDIDQRIARCHKILTIQACALATRLKKIGCTDVVLGISGGLDSTLALLVVAKAFNMLGYEPSHIHAITMPGFGTTARTKSNADQLMEILGASAREISIVDGVRQHFADIGHDESTRDITYENSQARYRTMLLMDLANKHNAIVIGTGDLSELALGWCTYNGDHMSMYAINASVPKTLVRYIVESVAIQAQQEGDTALATVLLDICDTPVSPELLPPQQDGTIAQKTEEVLGSYDLHDFFLYHMLRFHESPKKIFALCCLAFPKVSKETIRQAITTFYRRFFTQQFKRNCMPDGVKVGSISFSPRGDWRMPSDADRSLWMAELDQID</sequence>
<dbReference type="EMBL" id="SRYG01000026">
    <property type="protein sequence ID" value="TGY64977.1"/>
    <property type="molecule type" value="Genomic_DNA"/>
</dbReference>
<reference evidence="1" key="1">
    <citation type="submission" date="2019-04" db="EMBL/GenBank/DDBJ databases">
        <title>Microbes associate with the intestines of laboratory mice.</title>
        <authorList>
            <person name="Navarre W."/>
            <person name="Wong E."/>
            <person name="Huang K."/>
            <person name="Tropini C."/>
            <person name="Ng K."/>
            <person name="Yu B."/>
        </authorList>
    </citation>
    <scope>NUCLEOTIDE SEQUENCE</scope>
    <source>
        <strain evidence="1">NM09_H32</strain>
    </source>
</reference>
<evidence type="ECO:0000313" key="1">
    <source>
        <dbReference type="EMBL" id="TGY64977.1"/>
    </source>
</evidence>
<comment type="caution">
    <text evidence="1">The sequence shown here is derived from an EMBL/GenBank/DDBJ whole genome shotgun (WGS) entry which is preliminary data.</text>
</comment>
<accession>A0AC61R4R8</accession>
<keyword evidence="2" id="KW-1185">Reference proteome</keyword>
<dbReference type="EC" id="6.3.1.5" evidence="1"/>
<organism evidence="1 2">
    <name type="scientific">Dubosiella muris</name>
    <dbReference type="NCBI Taxonomy" id="3038133"/>
    <lineage>
        <taxon>Bacteria</taxon>
        <taxon>Bacillati</taxon>
        <taxon>Bacillota</taxon>
        <taxon>Erysipelotrichia</taxon>
        <taxon>Erysipelotrichales</taxon>
        <taxon>Erysipelotrichaceae</taxon>
        <taxon>Dubosiella</taxon>
    </lineage>
</organism>
<evidence type="ECO:0000313" key="2">
    <source>
        <dbReference type="Proteomes" id="UP000308836"/>
    </source>
</evidence>
<proteinExistence type="predicted"/>
<protein>
    <submittedName>
        <fullName evidence="1">NAD(+) synthase</fullName>
        <ecNumber evidence="1">6.3.1.5</ecNumber>
    </submittedName>
</protein>
<dbReference type="Proteomes" id="UP000308836">
    <property type="component" value="Unassembled WGS sequence"/>
</dbReference>
<gene>
    <name evidence="1" type="ORF">E5336_10785</name>
</gene>